<protein>
    <submittedName>
        <fullName evidence="1">Uncharacterized protein</fullName>
    </submittedName>
</protein>
<proteinExistence type="predicted"/>
<organism evidence="1 2">
    <name type="scientific">Mytilus galloprovincialis</name>
    <name type="common">Mediterranean mussel</name>
    <dbReference type="NCBI Taxonomy" id="29158"/>
    <lineage>
        <taxon>Eukaryota</taxon>
        <taxon>Metazoa</taxon>
        <taxon>Spiralia</taxon>
        <taxon>Lophotrochozoa</taxon>
        <taxon>Mollusca</taxon>
        <taxon>Bivalvia</taxon>
        <taxon>Autobranchia</taxon>
        <taxon>Pteriomorphia</taxon>
        <taxon>Mytilida</taxon>
        <taxon>Mytiloidea</taxon>
        <taxon>Mytilidae</taxon>
        <taxon>Mytilinae</taxon>
        <taxon>Mytilus</taxon>
    </lineage>
</organism>
<dbReference type="Proteomes" id="UP000596742">
    <property type="component" value="Unassembled WGS sequence"/>
</dbReference>
<name>A0A8B6HIM6_MYTGA</name>
<evidence type="ECO:0000313" key="2">
    <source>
        <dbReference type="Proteomes" id="UP000596742"/>
    </source>
</evidence>
<evidence type="ECO:0000313" key="1">
    <source>
        <dbReference type="EMBL" id="VDI79889.1"/>
    </source>
</evidence>
<dbReference type="EMBL" id="UYJE01010119">
    <property type="protein sequence ID" value="VDI79889.1"/>
    <property type="molecule type" value="Genomic_DNA"/>
</dbReference>
<dbReference type="OrthoDB" id="10063886at2759"/>
<keyword evidence="2" id="KW-1185">Reference proteome</keyword>
<comment type="caution">
    <text evidence="1">The sequence shown here is derived from an EMBL/GenBank/DDBJ whole genome shotgun (WGS) entry which is preliminary data.</text>
</comment>
<dbReference type="PRINTS" id="PR01345">
    <property type="entry name" value="CERVTRCPTASE"/>
</dbReference>
<dbReference type="AlphaFoldDB" id="A0A8B6HIM6"/>
<sequence length="100" mass="12045">MLDKSGNFIAFFTENEEKDLGVTFESNLRFEKHINDIYDKAQRVLSFIHHSFDNMDQDRFLTINKSIVRPLLEYATCVWSPYLKKDYTNWNLYKEGPQKW</sequence>
<gene>
    <name evidence="1" type="ORF">MGAL_10B093015</name>
</gene>
<reference evidence="1" key="1">
    <citation type="submission" date="2018-11" db="EMBL/GenBank/DDBJ databases">
        <authorList>
            <person name="Alioto T."/>
            <person name="Alioto T."/>
        </authorList>
    </citation>
    <scope>NUCLEOTIDE SEQUENCE</scope>
</reference>
<accession>A0A8B6HIM6</accession>